<evidence type="ECO:0000313" key="3">
    <source>
        <dbReference type="EMBL" id="GJN54864.1"/>
    </source>
</evidence>
<name>A0A6J4DZH3_9PSED</name>
<protein>
    <submittedName>
        <fullName evidence="2">Uncharacterized protein</fullName>
    </submittedName>
</protein>
<evidence type="ECO:0000313" key="2">
    <source>
        <dbReference type="EMBL" id="BCG22598.1"/>
    </source>
</evidence>
<dbReference type="Proteomes" id="UP001054892">
    <property type="component" value="Unassembled WGS sequence"/>
</dbReference>
<dbReference type="AlphaFoldDB" id="A0A6J4DZH3"/>
<dbReference type="EMBL" id="AP023189">
    <property type="protein sequence ID" value="BCG22598.1"/>
    <property type="molecule type" value="Genomic_DNA"/>
</dbReference>
<evidence type="ECO:0000313" key="4">
    <source>
        <dbReference type="Proteomes" id="UP000509383"/>
    </source>
</evidence>
<keyword evidence="5" id="KW-1185">Reference proteome</keyword>
<proteinExistence type="predicted"/>
<accession>A0A6J4DZH3</accession>
<feature type="region of interest" description="Disordered" evidence="1">
    <location>
        <begin position="85"/>
        <end position="108"/>
    </location>
</feature>
<dbReference type="KEGG" id="ptw:TUM18999_07890"/>
<gene>
    <name evidence="2" type="ORF">TUM18999_07890</name>
    <name evidence="3" type="ORF">TUM20286_46160</name>
</gene>
<dbReference type="Proteomes" id="UP000509383">
    <property type="component" value="Chromosome"/>
</dbReference>
<dbReference type="EMBL" id="BQKM01000014">
    <property type="protein sequence ID" value="GJN54864.1"/>
    <property type="molecule type" value="Genomic_DNA"/>
</dbReference>
<evidence type="ECO:0000256" key="1">
    <source>
        <dbReference type="SAM" id="MobiDB-lite"/>
    </source>
</evidence>
<organism evidence="2 4">
    <name type="scientific">Pseudomonas tohonis</name>
    <dbReference type="NCBI Taxonomy" id="2725477"/>
    <lineage>
        <taxon>Bacteria</taxon>
        <taxon>Pseudomonadati</taxon>
        <taxon>Pseudomonadota</taxon>
        <taxon>Gammaproteobacteria</taxon>
        <taxon>Pseudomonadales</taxon>
        <taxon>Pseudomonadaceae</taxon>
        <taxon>Pseudomonas</taxon>
    </lineage>
</organism>
<reference evidence="2 4" key="1">
    <citation type="submission" date="2020-05" db="EMBL/GenBank/DDBJ databases">
        <title>Characterization of novel class B3 metallo-beta-lactamase from novel Pseudomonas species.</title>
        <authorList>
            <person name="Yamada K."/>
            <person name="Aoki K."/>
            <person name="Ishii Y."/>
        </authorList>
    </citation>
    <scope>NUCLEOTIDE SEQUENCE [LARGE SCALE GENOMIC DNA]</scope>
    <source>
        <strain evidence="2 4">TUM18999</strain>
        <strain evidence="3 5">TUM20286</strain>
    </source>
</reference>
<feature type="compositionally biased region" description="Polar residues" evidence="1">
    <location>
        <begin position="93"/>
        <end position="102"/>
    </location>
</feature>
<evidence type="ECO:0000313" key="5">
    <source>
        <dbReference type="Proteomes" id="UP001054892"/>
    </source>
</evidence>
<sequence length="108" mass="11987">MTLRQTAIQLLKNIYGKRGSIKQTTTFEDNGGPGLTYLRVSPTHIDVDADTNNDTADVCGIPNQLQKNSRYLAVIDQNIVGPLEPKTREPAQTYCSQDSQPYYQAKAL</sequence>